<dbReference type="Proteomes" id="UP000639403">
    <property type="component" value="Unassembled WGS sequence"/>
</dbReference>
<evidence type="ECO:0000256" key="1">
    <source>
        <dbReference type="SAM" id="MobiDB-lite"/>
    </source>
</evidence>
<gene>
    <name evidence="2" type="ORF">IEO21_11153</name>
</gene>
<dbReference type="AlphaFoldDB" id="A0A8H7TWR4"/>
<feature type="region of interest" description="Disordered" evidence="1">
    <location>
        <begin position="1"/>
        <end position="51"/>
    </location>
</feature>
<proteinExistence type="predicted"/>
<name>A0A8H7TWR4_9APHY</name>
<organism evidence="2 3">
    <name type="scientific">Rhodonia placenta</name>
    <dbReference type="NCBI Taxonomy" id="104341"/>
    <lineage>
        <taxon>Eukaryota</taxon>
        <taxon>Fungi</taxon>
        <taxon>Dikarya</taxon>
        <taxon>Basidiomycota</taxon>
        <taxon>Agaricomycotina</taxon>
        <taxon>Agaricomycetes</taxon>
        <taxon>Polyporales</taxon>
        <taxon>Adustoporiaceae</taxon>
        <taxon>Rhodonia</taxon>
    </lineage>
</organism>
<evidence type="ECO:0000313" key="2">
    <source>
        <dbReference type="EMBL" id="KAF9794728.1"/>
    </source>
</evidence>
<dbReference type="EMBL" id="JADOXO010001618">
    <property type="protein sequence ID" value="KAF9794728.1"/>
    <property type="molecule type" value="Genomic_DNA"/>
</dbReference>
<accession>A0A8H7TWR4</accession>
<feature type="compositionally biased region" description="Basic and acidic residues" evidence="1">
    <location>
        <begin position="1"/>
        <end position="13"/>
    </location>
</feature>
<reference evidence="2" key="2">
    <citation type="journal article" name="Front. Microbiol.">
        <title>Degradative Capacity of Two Strains of Rhodonia placenta: From Phenotype to Genotype.</title>
        <authorList>
            <person name="Kolle M."/>
            <person name="Horta M.A.C."/>
            <person name="Nowrousian M."/>
            <person name="Ohm R.A."/>
            <person name="Benz J.P."/>
            <person name="Pilgard A."/>
        </authorList>
    </citation>
    <scope>NUCLEOTIDE SEQUENCE</scope>
    <source>
        <strain evidence="2">FPRL280</strain>
    </source>
</reference>
<feature type="compositionally biased region" description="Low complexity" evidence="1">
    <location>
        <begin position="24"/>
        <end position="37"/>
    </location>
</feature>
<reference evidence="2" key="1">
    <citation type="submission" date="2020-11" db="EMBL/GenBank/DDBJ databases">
        <authorList>
            <person name="Koelle M."/>
            <person name="Horta M.A.C."/>
            <person name="Nowrousian M."/>
            <person name="Ohm R.A."/>
            <person name="Benz P."/>
            <person name="Pilgard A."/>
        </authorList>
    </citation>
    <scope>NUCLEOTIDE SEQUENCE</scope>
    <source>
        <strain evidence="2">FPRL280</strain>
    </source>
</reference>
<evidence type="ECO:0000313" key="3">
    <source>
        <dbReference type="Proteomes" id="UP000639403"/>
    </source>
</evidence>
<sequence>MRPDYCRQLDYRPRSRTSCHQSHRTTTLPTTTLRAPRMSAARLHSRNPDVP</sequence>
<protein>
    <submittedName>
        <fullName evidence="2">Uncharacterized protein</fullName>
    </submittedName>
</protein>
<feature type="compositionally biased region" description="Basic residues" evidence="1">
    <location>
        <begin position="14"/>
        <end position="23"/>
    </location>
</feature>
<comment type="caution">
    <text evidence="2">The sequence shown here is derived from an EMBL/GenBank/DDBJ whole genome shotgun (WGS) entry which is preliminary data.</text>
</comment>